<name>A0A5B8A1L9_9BACT</name>
<dbReference type="GO" id="GO:0008410">
    <property type="term" value="F:CoA-transferase activity"/>
    <property type="evidence" value="ECO:0007669"/>
    <property type="project" value="TreeGrafter"/>
</dbReference>
<keyword evidence="3" id="KW-1185">Reference proteome</keyword>
<organism evidence="2 3">
    <name type="scientific">Hymenobacter jejuensis</name>
    <dbReference type="NCBI Taxonomy" id="2502781"/>
    <lineage>
        <taxon>Bacteria</taxon>
        <taxon>Pseudomonadati</taxon>
        <taxon>Bacteroidota</taxon>
        <taxon>Cytophagia</taxon>
        <taxon>Cytophagales</taxon>
        <taxon>Hymenobacteraceae</taxon>
        <taxon>Hymenobacter</taxon>
    </lineage>
</organism>
<dbReference type="EMBL" id="CP040896">
    <property type="protein sequence ID" value="QDA61271.1"/>
    <property type="molecule type" value="Genomic_DNA"/>
</dbReference>
<dbReference type="InterPro" id="IPR044855">
    <property type="entry name" value="CoA-Trfase_III_dom3_sf"/>
</dbReference>
<evidence type="ECO:0000313" key="2">
    <source>
        <dbReference type="EMBL" id="QDA61271.1"/>
    </source>
</evidence>
<dbReference type="KEGG" id="hyj:FHG12_14730"/>
<dbReference type="Gene3D" id="3.40.50.10540">
    <property type="entry name" value="Crotonobetainyl-coa:carnitine coa-transferase, domain 1"/>
    <property type="match status" value="1"/>
</dbReference>
<protein>
    <submittedName>
        <fullName evidence="2">CoA transferase</fullName>
    </submittedName>
</protein>
<dbReference type="RefSeq" id="WP_139516445.1">
    <property type="nucleotide sequence ID" value="NZ_CP040896.1"/>
</dbReference>
<dbReference type="Gene3D" id="3.30.1540.10">
    <property type="entry name" value="formyl-coa transferase, domain 3"/>
    <property type="match status" value="1"/>
</dbReference>
<reference evidence="2 3" key="1">
    <citation type="submission" date="2019-06" db="EMBL/GenBank/DDBJ databases">
        <authorList>
            <person name="Srinivasan S."/>
        </authorList>
    </citation>
    <scope>NUCLEOTIDE SEQUENCE [LARGE SCALE GENOMIC DNA]</scope>
    <source>
        <strain evidence="2 3">17J68-5</strain>
    </source>
</reference>
<dbReference type="SUPFAM" id="SSF89796">
    <property type="entry name" value="CoA-transferase family III (CaiB/BaiF)"/>
    <property type="match status" value="1"/>
</dbReference>
<dbReference type="Proteomes" id="UP000305398">
    <property type="component" value="Chromosome"/>
</dbReference>
<evidence type="ECO:0000256" key="1">
    <source>
        <dbReference type="ARBA" id="ARBA00022679"/>
    </source>
</evidence>
<dbReference type="Pfam" id="PF02515">
    <property type="entry name" value="CoA_transf_3"/>
    <property type="match status" value="1"/>
</dbReference>
<dbReference type="InterPro" id="IPR003673">
    <property type="entry name" value="CoA-Trfase_fam_III"/>
</dbReference>
<gene>
    <name evidence="2" type="ORF">FHG12_14730</name>
</gene>
<proteinExistence type="predicted"/>
<dbReference type="InterPro" id="IPR050483">
    <property type="entry name" value="CoA-transferase_III_domain"/>
</dbReference>
<accession>A0A5B8A1L9</accession>
<keyword evidence="1 2" id="KW-0808">Transferase</keyword>
<dbReference type="PANTHER" id="PTHR48207">
    <property type="entry name" value="SUCCINATE--HYDROXYMETHYLGLUTARATE COA-TRANSFERASE"/>
    <property type="match status" value="1"/>
</dbReference>
<dbReference type="PANTHER" id="PTHR48207:SF3">
    <property type="entry name" value="SUCCINATE--HYDROXYMETHYLGLUTARATE COA-TRANSFERASE"/>
    <property type="match status" value="1"/>
</dbReference>
<dbReference type="AlphaFoldDB" id="A0A5B8A1L9"/>
<evidence type="ECO:0000313" key="3">
    <source>
        <dbReference type="Proteomes" id="UP000305398"/>
    </source>
</evidence>
<dbReference type="InterPro" id="IPR023606">
    <property type="entry name" value="CoA-Trfase_III_dom_1_sf"/>
</dbReference>
<dbReference type="OrthoDB" id="9797653at2"/>
<sequence length="406" mass="43076">MTPIVSAQVSPTANELPFKVLVIIELASVLAGPQVGQFFAELGATVLKIEHAAQGGDVTRSWKTSAEPADTDVSAYFSSSNWGKQSLALDLTTAEGRAAIHALAARADVVLASYKPGDAEKLCVDYETLANLNPQLIYGHITGYGPEVHRAGYDAVLQAEAGFMHLNALPGQAPLKMPVAMVDLLTAHQLKEGLLTALYRRARTGQGALVQVSLLDSALASLANQGTGWLVTGHDPQPMGSGHPSIVPYGTVYQAADGRKLVLAIGSDRQFQQLCAALGRPLWATDLRFATNSARVTYRNELEELLQKRIGEVNGAELLLALEQRAVPAGAVRTVGEALTAKSAQHMLIPPCAAFPYSGLRTVAFRSNAWPVMPALSAPPHIGQQSAAVLNQGDEGHPQLKNDVFS</sequence>